<name>A0AAV1XHB2_LUPLU</name>
<dbReference type="AlphaFoldDB" id="A0AAV1XHB2"/>
<accession>A0AAV1XHB2</accession>
<dbReference type="Pfam" id="PF00582">
    <property type="entry name" value="Usp"/>
    <property type="match status" value="1"/>
</dbReference>
<dbReference type="InterPro" id="IPR006016">
    <property type="entry name" value="UspA"/>
</dbReference>
<dbReference type="PANTHER" id="PTHR31964:SF125">
    <property type="entry name" value="OS05G0357525 PROTEIN"/>
    <property type="match status" value="1"/>
</dbReference>
<keyword evidence="3" id="KW-1185">Reference proteome</keyword>
<dbReference type="SUPFAM" id="SSF52402">
    <property type="entry name" value="Adenine nucleotide alpha hydrolases-like"/>
    <property type="match status" value="1"/>
</dbReference>
<dbReference type="CDD" id="cd23659">
    <property type="entry name" value="USP_At3g01520-like"/>
    <property type="match status" value="1"/>
</dbReference>
<evidence type="ECO:0000259" key="1">
    <source>
        <dbReference type="Pfam" id="PF00582"/>
    </source>
</evidence>
<dbReference type="InterPro" id="IPR014729">
    <property type="entry name" value="Rossmann-like_a/b/a_fold"/>
</dbReference>
<dbReference type="Gene3D" id="3.40.50.620">
    <property type="entry name" value="HUPs"/>
    <property type="match status" value="1"/>
</dbReference>
<dbReference type="Proteomes" id="UP001497480">
    <property type="component" value="Unassembled WGS sequence"/>
</dbReference>
<evidence type="ECO:0000313" key="2">
    <source>
        <dbReference type="EMBL" id="CAL0320946.1"/>
    </source>
</evidence>
<organism evidence="2 3">
    <name type="scientific">Lupinus luteus</name>
    <name type="common">European yellow lupine</name>
    <dbReference type="NCBI Taxonomy" id="3873"/>
    <lineage>
        <taxon>Eukaryota</taxon>
        <taxon>Viridiplantae</taxon>
        <taxon>Streptophyta</taxon>
        <taxon>Embryophyta</taxon>
        <taxon>Tracheophyta</taxon>
        <taxon>Spermatophyta</taxon>
        <taxon>Magnoliopsida</taxon>
        <taxon>eudicotyledons</taxon>
        <taxon>Gunneridae</taxon>
        <taxon>Pentapetalae</taxon>
        <taxon>rosids</taxon>
        <taxon>fabids</taxon>
        <taxon>Fabales</taxon>
        <taxon>Fabaceae</taxon>
        <taxon>Papilionoideae</taxon>
        <taxon>50 kb inversion clade</taxon>
        <taxon>genistoids sensu lato</taxon>
        <taxon>core genistoids</taxon>
        <taxon>Genisteae</taxon>
        <taxon>Lupinus</taxon>
    </lineage>
</organism>
<dbReference type="PANTHER" id="PTHR31964">
    <property type="entry name" value="ADENINE NUCLEOTIDE ALPHA HYDROLASES-LIKE SUPERFAMILY PROTEIN"/>
    <property type="match status" value="1"/>
</dbReference>
<protein>
    <recommendedName>
        <fullName evidence="1">UspA domain-containing protein</fullName>
    </recommendedName>
</protein>
<dbReference type="EMBL" id="CAXHTB010000015">
    <property type="protein sequence ID" value="CAL0320946.1"/>
    <property type="molecule type" value="Genomic_DNA"/>
</dbReference>
<evidence type="ECO:0000313" key="3">
    <source>
        <dbReference type="Proteomes" id="UP001497480"/>
    </source>
</evidence>
<gene>
    <name evidence="2" type="ORF">LLUT_LOCUS22006</name>
</gene>
<reference evidence="2 3" key="1">
    <citation type="submission" date="2024-03" db="EMBL/GenBank/DDBJ databases">
        <authorList>
            <person name="Martinez-Hernandez J."/>
        </authorList>
    </citation>
    <scope>NUCLEOTIDE SEQUENCE [LARGE SCALE GENOMIC DNA]</scope>
</reference>
<feature type="domain" description="UspA" evidence="1">
    <location>
        <begin position="39"/>
        <end position="102"/>
    </location>
</feature>
<comment type="caution">
    <text evidence="2">The sequence shown here is derived from an EMBL/GenBank/DDBJ whole genome shotgun (WGS) entry which is preliminary data.</text>
</comment>
<proteinExistence type="predicted"/>
<sequence>MSDIAENERRILVAIDEDFVITAEVMAKIDKYKQQVVDRIFETAKKLCNNIQNVEMKVGHGDPRNVICEMTQKLGADILVIGSHGYGVIKRAFLGSVSNHCA</sequence>